<dbReference type="Proteomes" id="UP000183287">
    <property type="component" value="Unassembled WGS sequence"/>
</dbReference>
<dbReference type="AlphaFoldDB" id="A0A1I4PP18"/>
<reference evidence="2" key="1">
    <citation type="submission" date="2016-10" db="EMBL/GenBank/DDBJ databases">
        <authorList>
            <person name="Varghese N."/>
            <person name="Submissions S."/>
        </authorList>
    </citation>
    <scope>NUCLEOTIDE SEQUENCE [LARGE SCALE GENOMIC DNA]</scope>
    <source>
        <strain evidence="2">Nm44</strain>
    </source>
</reference>
<sequence>MLLSLDDFLYVFAADLPGLIRSNLQRHGISRLPEIEGDKTMKNKFKGYPIGYFHADIAEV</sequence>
<evidence type="ECO:0000313" key="1">
    <source>
        <dbReference type="EMBL" id="SFM29547.1"/>
    </source>
</evidence>
<evidence type="ECO:0000313" key="2">
    <source>
        <dbReference type="Proteomes" id="UP000183287"/>
    </source>
</evidence>
<keyword evidence="2" id="KW-1185">Reference proteome</keyword>
<proteinExistence type="predicted"/>
<gene>
    <name evidence="1" type="ORF">SAMN05421863_10229</name>
</gene>
<name>A0A1I4PP18_9PROT</name>
<protein>
    <submittedName>
        <fullName evidence="1">Uncharacterized protein</fullName>
    </submittedName>
</protein>
<organism evidence="1 2">
    <name type="scientific">Nitrosomonas communis</name>
    <dbReference type="NCBI Taxonomy" id="44574"/>
    <lineage>
        <taxon>Bacteria</taxon>
        <taxon>Pseudomonadati</taxon>
        <taxon>Pseudomonadota</taxon>
        <taxon>Betaproteobacteria</taxon>
        <taxon>Nitrosomonadales</taxon>
        <taxon>Nitrosomonadaceae</taxon>
        <taxon>Nitrosomonas</taxon>
    </lineage>
</organism>
<dbReference type="EMBL" id="FOUB01000022">
    <property type="protein sequence ID" value="SFM29547.1"/>
    <property type="molecule type" value="Genomic_DNA"/>
</dbReference>
<accession>A0A1I4PP18</accession>